<reference evidence="2 3" key="1">
    <citation type="submission" date="2018-10" db="EMBL/GenBank/DDBJ databases">
        <title>Genomic Encyclopedia of Type Strains, Phase IV (KMG-IV): sequencing the most valuable type-strain genomes for metagenomic binning, comparative biology and taxonomic classification.</title>
        <authorList>
            <person name="Goeker M."/>
        </authorList>
    </citation>
    <scope>NUCLEOTIDE SEQUENCE [LARGE SCALE GENOMIC DNA]</scope>
    <source>
        <strain evidence="2 3">DSM 3303</strain>
    </source>
</reference>
<name>A0A495BCZ9_VOGIN</name>
<organism evidence="2 3">
    <name type="scientific">Vogesella indigofera</name>
    <name type="common">Pseudomonas indigofera</name>
    <dbReference type="NCBI Taxonomy" id="45465"/>
    <lineage>
        <taxon>Bacteria</taxon>
        <taxon>Pseudomonadati</taxon>
        <taxon>Pseudomonadota</taxon>
        <taxon>Betaproteobacteria</taxon>
        <taxon>Neisseriales</taxon>
        <taxon>Chromobacteriaceae</taxon>
        <taxon>Vogesella</taxon>
    </lineage>
</organism>
<dbReference type="AlphaFoldDB" id="A0A495BCZ9"/>
<proteinExistence type="predicted"/>
<feature type="transmembrane region" description="Helical" evidence="1">
    <location>
        <begin position="299"/>
        <end position="321"/>
    </location>
</feature>
<keyword evidence="1" id="KW-0812">Transmembrane</keyword>
<keyword evidence="1" id="KW-0472">Membrane</keyword>
<sequence length="359" mass="38846">MAEKYNIYLVNKSGSTRNFWLFLQPPEQMKADPGVFANSSACLSIINNAQGYNLFTVPVQYSVAAGASNEAVGLDVAITSNVPMLATLGKQYEADYVTCPPRQGPQLKEVGAGSSGLVDIVTNNFNKPSNEDHGWFANQSFGIQTAAGYIGMTWSPDPGVTRHIQPKFSFYVSTGDFDYNTLAQWTDVSTKAAEITLDKFSQFNCTVTLTETGDWTVTPGKPAVSVADDVVHALVNSHLSLCKAHENLLALTQSAPLQQLQLEGDPTFLDSVSSVVWQDNAVDGVVRSDMANTFLKGRLSVGSALMAGFTFFLLSGVRFNIKGSTQQGSFQCEFDYAGDRSAKAVQDLFQPGAPLEFHK</sequence>
<dbReference type="RefSeq" id="WP_211329208.1">
    <property type="nucleotide sequence ID" value="NZ_RBID01000014.1"/>
</dbReference>
<evidence type="ECO:0000256" key="1">
    <source>
        <dbReference type="SAM" id="Phobius"/>
    </source>
</evidence>
<evidence type="ECO:0000313" key="2">
    <source>
        <dbReference type="EMBL" id="RKQ58861.1"/>
    </source>
</evidence>
<keyword evidence="1" id="KW-1133">Transmembrane helix</keyword>
<dbReference type="Proteomes" id="UP000279384">
    <property type="component" value="Unassembled WGS sequence"/>
</dbReference>
<dbReference type="EMBL" id="RBID01000014">
    <property type="protein sequence ID" value="RKQ58861.1"/>
    <property type="molecule type" value="Genomic_DNA"/>
</dbReference>
<evidence type="ECO:0000313" key="3">
    <source>
        <dbReference type="Proteomes" id="UP000279384"/>
    </source>
</evidence>
<protein>
    <submittedName>
        <fullName evidence="2">Uncharacterized protein</fullName>
    </submittedName>
</protein>
<comment type="caution">
    <text evidence="2">The sequence shown here is derived from an EMBL/GenBank/DDBJ whole genome shotgun (WGS) entry which is preliminary data.</text>
</comment>
<accession>A0A495BCZ9</accession>
<gene>
    <name evidence="2" type="ORF">C8E02_1837</name>
</gene>